<evidence type="ECO:0000313" key="6">
    <source>
        <dbReference type="Proteomes" id="UP000670776"/>
    </source>
</evidence>
<evidence type="ECO:0000259" key="4">
    <source>
        <dbReference type="PROSITE" id="PS50043"/>
    </source>
</evidence>
<name>A0ABS4BUY6_9FLAO</name>
<dbReference type="Proteomes" id="UP000670776">
    <property type="component" value="Unassembled WGS sequence"/>
</dbReference>
<feature type="domain" description="HTH luxR-type" evidence="4">
    <location>
        <begin position="164"/>
        <end position="229"/>
    </location>
</feature>
<dbReference type="SUPFAM" id="SSF55785">
    <property type="entry name" value="PYP-like sensor domain (PAS domain)"/>
    <property type="match status" value="1"/>
</dbReference>
<dbReference type="InterPro" id="IPR035965">
    <property type="entry name" value="PAS-like_dom_sf"/>
</dbReference>
<dbReference type="RefSeq" id="WP_209655095.1">
    <property type="nucleotide sequence ID" value="NZ_JAGJCB010000008.1"/>
</dbReference>
<evidence type="ECO:0000313" key="5">
    <source>
        <dbReference type="EMBL" id="MBP0904198.1"/>
    </source>
</evidence>
<dbReference type="InterPro" id="IPR000014">
    <property type="entry name" value="PAS"/>
</dbReference>
<dbReference type="InterPro" id="IPR016032">
    <property type="entry name" value="Sig_transdc_resp-reg_C-effctor"/>
</dbReference>
<dbReference type="EMBL" id="JAGJCB010000008">
    <property type="protein sequence ID" value="MBP0904198.1"/>
    <property type="molecule type" value="Genomic_DNA"/>
</dbReference>
<proteinExistence type="predicted"/>
<dbReference type="PANTHER" id="PTHR44688:SF16">
    <property type="entry name" value="DNA-BINDING TRANSCRIPTIONAL ACTIVATOR DEVR_DOSR"/>
    <property type="match status" value="1"/>
</dbReference>
<evidence type="ECO:0000256" key="2">
    <source>
        <dbReference type="ARBA" id="ARBA00023125"/>
    </source>
</evidence>
<keyword evidence="2" id="KW-0238">DNA-binding</keyword>
<evidence type="ECO:0000256" key="1">
    <source>
        <dbReference type="ARBA" id="ARBA00023015"/>
    </source>
</evidence>
<dbReference type="SUPFAM" id="SSF46894">
    <property type="entry name" value="C-terminal effector domain of the bipartite response regulators"/>
    <property type="match status" value="1"/>
</dbReference>
<dbReference type="SMART" id="SM00421">
    <property type="entry name" value="HTH_LUXR"/>
    <property type="match status" value="1"/>
</dbReference>
<dbReference type="Pfam" id="PF00196">
    <property type="entry name" value="GerE"/>
    <property type="match status" value="1"/>
</dbReference>
<keyword evidence="1" id="KW-0805">Transcription regulation</keyword>
<dbReference type="Gene3D" id="1.10.10.10">
    <property type="entry name" value="Winged helix-like DNA-binding domain superfamily/Winged helix DNA-binding domain"/>
    <property type="match status" value="1"/>
</dbReference>
<dbReference type="CDD" id="cd00130">
    <property type="entry name" value="PAS"/>
    <property type="match status" value="1"/>
</dbReference>
<sequence length="231" mass="26499">MNLLNGNIQVSYFKGNSSLVSKLSGVLKACECSNNLMIAIYVVDKGHFLYCNSKFQKILGKNYNNFILDGWDFWYSLIEPNELAITKNQLSNSFKPPYHQELLALKYHIIDGNGQSIYLKHEVFLQQLEYHNLAINYFFDISENEKVDHCLEALSNKLNHDCSKQHLALTISPREKEVLQLIADGYSSKEIASKLYISNHTAISHRKNLIEKFQVKNTAHLIKKASALIFL</sequence>
<dbReference type="CDD" id="cd06170">
    <property type="entry name" value="LuxR_C_like"/>
    <property type="match status" value="1"/>
</dbReference>
<evidence type="ECO:0000256" key="3">
    <source>
        <dbReference type="ARBA" id="ARBA00023163"/>
    </source>
</evidence>
<dbReference type="InterPro" id="IPR000792">
    <property type="entry name" value="Tscrpt_reg_LuxR_C"/>
</dbReference>
<dbReference type="PROSITE" id="PS50043">
    <property type="entry name" value="HTH_LUXR_2"/>
    <property type="match status" value="1"/>
</dbReference>
<gene>
    <name evidence="5" type="ORF">J8H85_10190</name>
</gene>
<keyword evidence="6" id="KW-1185">Reference proteome</keyword>
<dbReference type="PANTHER" id="PTHR44688">
    <property type="entry name" value="DNA-BINDING TRANSCRIPTIONAL ACTIVATOR DEVR_DOSR"/>
    <property type="match status" value="1"/>
</dbReference>
<dbReference type="PRINTS" id="PR00038">
    <property type="entry name" value="HTHLUXR"/>
</dbReference>
<protein>
    <submittedName>
        <fullName evidence="5">Helix-turn-helix transcriptional regulator</fullName>
    </submittedName>
</protein>
<dbReference type="InterPro" id="IPR036388">
    <property type="entry name" value="WH-like_DNA-bd_sf"/>
</dbReference>
<reference evidence="5 6" key="1">
    <citation type="submission" date="2021-04" db="EMBL/GenBank/DDBJ databases">
        <title>Mariniflexile gromovii gen. nov., sp. nov., a gliding bacterium isolated from the sea urchin Strongylocentrotus intermedius.</title>
        <authorList>
            <person name="Ko S."/>
            <person name="Le V."/>
            <person name="Ahn C.-Y."/>
            <person name="Oh H.-M."/>
        </authorList>
    </citation>
    <scope>NUCLEOTIDE SEQUENCE [LARGE SCALE GENOMIC DNA]</scope>
    <source>
        <strain evidence="5 6">KCTC 12570</strain>
    </source>
</reference>
<comment type="caution">
    <text evidence="5">The sequence shown here is derived from an EMBL/GenBank/DDBJ whole genome shotgun (WGS) entry which is preliminary data.</text>
</comment>
<keyword evidence="3" id="KW-0804">Transcription</keyword>
<accession>A0ABS4BUY6</accession>
<organism evidence="5 6">
    <name type="scientific">Mariniflexile gromovii</name>
    <dbReference type="NCBI Taxonomy" id="362523"/>
    <lineage>
        <taxon>Bacteria</taxon>
        <taxon>Pseudomonadati</taxon>
        <taxon>Bacteroidota</taxon>
        <taxon>Flavobacteriia</taxon>
        <taxon>Flavobacteriales</taxon>
        <taxon>Flavobacteriaceae</taxon>
        <taxon>Mariniflexile</taxon>
    </lineage>
</organism>